<reference evidence="2 3" key="1">
    <citation type="submission" date="2018-12" db="EMBL/GenBank/DDBJ databases">
        <title>Flammeovirga pectinis sp. nov., isolated from the gut of the Korean scallop, Patinopecten yessoensis.</title>
        <authorList>
            <person name="Bae J.-W."/>
            <person name="Jeong Y.-S."/>
            <person name="Kang W."/>
        </authorList>
    </citation>
    <scope>NUCLEOTIDE SEQUENCE [LARGE SCALE GENOMIC DNA]</scope>
    <source>
        <strain evidence="2 3">L12M1</strain>
    </source>
</reference>
<protein>
    <submittedName>
        <fullName evidence="2">Uncharacterized protein</fullName>
    </submittedName>
</protein>
<feature type="signal peptide" evidence="1">
    <location>
        <begin position="1"/>
        <end position="21"/>
    </location>
</feature>
<dbReference type="Proteomes" id="UP000267268">
    <property type="component" value="Chromosome 1"/>
</dbReference>
<accession>A0A3Q9FKQ9</accession>
<keyword evidence="1" id="KW-0732">Signal</keyword>
<dbReference type="OrthoDB" id="9822763at2"/>
<organism evidence="2 3">
    <name type="scientific">Flammeovirga pectinis</name>
    <dbReference type="NCBI Taxonomy" id="2494373"/>
    <lineage>
        <taxon>Bacteria</taxon>
        <taxon>Pseudomonadati</taxon>
        <taxon>Bacteroidota</taxon>
        <taxon>Cytophagia</taxon>
        <taxon>Cytophagales</taxon>
        <taxon>Flammeovirgaceae</taxon>
        <taxon>Flammeovirga</taxon>
    </lineage>
</organism>
<feature type="chain" id="PRO_5018680681" evidence="1">
    <location>
        <begin position="22"/>
        <end position="183"/>
    </location>
</feature>
<dbReference type="AlphaFoldDB" id="A0A3Q9FKQ9"/>
<dbReference type="EMBL" id="CP034562">
    <property type="protein sequence ID" value="AZQ60817.1"/>
    <property type="molecule type" value="Genomic_DNA"/>
</dbReference>
<evidence type="ECO:0000313" key="3">
    <source>
        <dbReference type="Proteomes" id="UP000267268"/>
    </source>
</evidence>
<dbReference type="RefSeq" id="WP_126610786.1">
    <property type="nucleotide sequence ID" value="NZ_CP034562.1"/>
</dbReference>
<name>A0A3Q9FKQ9_9BACT</name>
<dbReference type="KEGG" id="fll:EI427_00895"/>
<keyword evidence="3" id="KW-1185">Reference proteome</keyword>
<sequence>MKTLIPALSIILLLCIHSCNIIEESSLNPIKETTANEIQVTTFNSSPLSEPPVMEYTTRFQNKIKATDDFNNIKVSYVYQLEGAPYLMLPRFVENLRVYVRYRNGNESTYVPGMNSWFNESTLICDLLVDNSDDSIVRVDIVFDLWNLDWYYTCLCFLDPVFNDSTAPTLKESNVRLTLKNID</sequence>
<proteinExistence type="predicted"/>
<evidence type="ECO:0000256" key="1">
    <source>
        <dbReference type="SAM" id="SignalP"/>
    </source>
</evidence>
<gene>
    <name evidence="2" type="ORF">EI427_00895</name>
</gene>
<evidence type="ECO:0000313" key="2">
    <source>
        <dbReference type="EMBL" id="AZQ60817.1"/>
    </source>
</evidence>